<evidence type="ECO:0000313" key="1">
    <source>
        <dbReference type="EMBL" id="CAD8712780.1"/>
    </source>
</evidence>
<accession>A0A7S0SQR1</accession>
<dbReference type="InterPro" id="IPR036691">
    <property type="entry name" value="Endo/exonu/phosph_ase_sf"/>
</dbReference>
<evidence type="ECO:0008006" key="2">
    <source>
        <dbReference type="Google" id="ProtNLM"/>
    </source>
</evidence>
<proteinExistence type="predicted"/>
<dbReference type="EMBL" id="HBFC01025439">
    <property type="protein sequence ID" value="CAD8712780.1"/>
    <property type="molecule type" value="Transcribed_RNA"/>
</dbReference>
<organism evidence="1">
    <name type="scientific">Mantoniella antarctica</name>
    <dbReference type="NCBI Taxonomy" id="81844"/>
    <lineage>
        <taxon>Eukaryota</taxon>
        <taxon>Viridiplantae</taxon>
        <taxon>Chlorophyta</taxon>
        <taxon>Mamiellophyceae</taxon>
        <taxon>Mamiellales</taxon>
        <taxon>Mamiellaceae</taxon>
        <taxon>Mantoniella</taxon>
    </lineage>
</organism>
<gene>
    <name evidence="1" type="ORF">MANT1106_LOCUS15406</name>
</gene>
<dbReference type="AlphaFoldDB" id="A0A7S0SQR1"/>
<name>A0A7S0SQR1_9CHLO</name>
<reference evidence="1" key="1">
    <citation type="submission" date="2021-01" db="EMBL/GenBank/DDBJ databases">
        <authorList>
            <person name="Corre E."/>
            <person name="Pelletier E."/>
            <person name="Niang G."/>
            <person name="Scheremetjew M."/>
            <person name="Finn R."/>
            <person name="Kale V."/>
            <person name="Holt S."/>
            <person name="Cochrane G."/>
            <person name="Meng A."/>
            <person name="Brown T."/>
            <person name="Cohen L."/>
        </authorList>
    </citation>
    <scope>NUCLEOTIDE SEQUENCE</scope>
    <source>
        <strain evidence="1">SL-175</strain>
    </source>
</reference>
<protein>
    <recommendedName>
        <fullName evidence="2">Endonuclease/exonuclease/phosphatase domain-containing protein</fullName>
    </recommendedName>
</protein>
<sequence length="594" mass="64505">MVATPSPSEMDGDGRVLRVMTWNVAAVNNNPFEYFVTHDDPAYNRLMADVEAFVEEDDPRACHVTVGDLVDDTMFDNLAALMTREGFAGVEETVEYWHTSLKNRRVVSGFLKDKAIGAKRLCSMPDRVTNTINTAAGVTYRPCVINCYAPEMPTVSAWWEQWKTFMFDTDVRVVTKSGASSATRVCKLLDPISRSKYPAVSEAEEAISLPLQIACMAAFDAILVHIVNVVAPEAWHGVKMAMVNALHTNKTARTLDILAGPAYATCDVIFLQEAAAAFVSRLEQHPVLGARYHVLSPEKLDGKRDQNSIILAARTRFDIIDGGNQGEKETEIETETKTKTEMQLSLATAGMEGWEGEVTAEVSKHLGAGGTRALVAPGDLFVVRCVERSADGGAGSRRRFLLASFHGDTNGLATVPVVDALHKYMRLREVDEAAAAGKPTDAPPPPLLVLGIDANTHVAHEEGTRQGVVEFAAHLSSLGLASCWGAADPRVHTTYNARTFLQPQLNKAVRMADRATSPLTDRHPKDHVVFSRGYGAGAGARSGSRAMAGFRAKLVSRDNSGDGTFLPDAPFPTLRFPSDHAAVCAELEPVRFER</sequence>
<dbReference type="Gene3D" id="3.60.10.10">
    <property type="entry name" value="Endonuclease/exonuclease/phosphatase"/>
    <property type="match status" value="1"/>
</dbReference>